<protein>
    <submittedName>
        <fullName evidence="2">Uncharacterized protein</fullName>
    </submittedName>
</protein>
<feature type="transmembrane region" description="Helical" evidence="1">
    <location>
        <begin position="21"/>
        <end position="44"/>
    </location>
</feature>
<name>A0ABN1HAF0_9ACTN</name>
<keyword evidence="1" id="KW-1133">Transmembrane helix</keyword>
<accession>A0ABN1HAF0</accession>
<keyword evidence="1" id="KW-0812">Transmembrane</keyword>
<proteinExistence type="predicted"/>
<gene>
    <name evidence="2" type="ORF">GCM10009547_44600</name>
</gene>
<dbReference type="RefSeq" id="WP_344608973.1">
    <property type="nucleotide sequence ID" value="NZ_BAAAHE010000049.1"/>
</dbReference>
<comment type="caution">
    <text evidence="2">The sequence shown here is derived from an EMBL/GenBank/DDBJ whole genome shotgun (WGS) entry which is preliminary data.</text>
</comment>
<evidence type="ECO:0000256" key="1">
    <source>
        <dbReference type="SAM" id="Phobius"/>
    </source>
</evidence>
<evidence type="ECO:0000313" key="3">
    <source>
        <dbReference type="Proteomes" id="UP001500957"/>
    </source>
</evidence>
<dbReference type="Proteomes" id="UP001500957">
    <property type="component" value="Unassembled WGS sequence"/>
</dbReference>
<sequence length="476" mass="50400">MNRQQWARGARRAEARDRGTAMLMTMSVMMLVTTLAGVGATMAVRDMRGAGEAQQAGRALDAAEAGVAQAVAYIRSNGVRRLVCNLTTCPSNPWSPTNPVSADVRGGGRWTASIKPVLINNGDDGDRYVVRSTGVAGGPAERTIEVEVTVAPVDLPKGIFGRTVNLGGTVDLHQISIFSTGCVYKRDKVEAHFESGLDAAYGVPVGVHSSQIITESQGSGQYCANTNKPIHGGLNALGVSVKPCNSKYPYDQDRFGGSLLGLTAAVDPLGLCGVASGQAPYQPRDIDLDGKFDVDGSFLRDDAALFRTFNIKRPALTDSELEQLKTMAQAQGTYYTSTTWTVPDGSVNPHTVLFFDLNANQTVDLKPLDGSLWSRGRITDANHPSCIDASLLIVVQGGNARLNGHTALAASIYLAGAAPGGQLFKANGTADHIGMLYADTIDMTGTFNASLDACYVANPPPALFDVNPGTYRELDR</sequence>
<organism evidence="2 3">
    <name type="scientific">Sporichthya brevicatena</name>
    <dbReference type="NCBI Taxonomy" id="171442"/>
    <lineage>
        <taxon>Bacteria</taxon>
        <taxon>Bacillati</taxon>
        <taxon>Actinomycetota</taxon>
        <taxon>Actinomycetes</taxon>
        <taxon>Sporichthyales</taxon>
        <taxon>Sporichthyaceae</taxon>
        <taxon>Sporichthya</taxon>
    </lineage>
</organism>
<keyword evidence="1" id="KW-0472">Membrane</keyword>
<reference evidence="2 3" key="1">
    <citation type="journal article" date="2019" name="Int. J. Syst. Evol. Microbiol.">
        <title>The Global Catalogue of Microorganisms (GCM) 10K type strain sequencing project: providing services to taxonomists for standard genome sequencing and annotation.</title>
        <authorList>
            <consortium name="The Broad Institute Genomics Platform"/>
            <consortium name="The Broad Institute Genome Sequencing Center for Infectious Disease"/>
            <person name="Wu L."/>
            <person name="Ma J."/>
        </authorList>
    </citation>
    <scope>NUCLEOTIDE SEQUENCE [LARGE SCALE GENOMIC DNA]</scope>
    <source>
        <strain evidence="2 3">JCM 10671</strain>
    </source>
</reference>
<dbReference type="EMBL" id="BAAAHE010000049">
    <property type="protein sequence ID" value="GAA0635533.1"/>
    <property type="molecule type" value="Genomic_DNA"/>
</dbReference>
<evidence type="ECO:0000313" key="2">
    <source>
        <dbReference type="EMBL" id="GAA0635533.1"/>
    </source>
</evidence>
<keyword evidence="3" id="KW-1185">Reference proteome</keyword>